<gene>
    <name evidence="2" type="ORF">GBAR_LOCUS25781</name>
</gene>
<dbReference type="EMBL" id="CASHTH010003576">
    <property type="protein sequence ID" value="CAI8046597.1"/>
    <property type="molecule type" value="Genomic_DNA"/>
</dbReference>
<evidence type="ECO:0000313" key="3">
    <source>
        <dbReference type="Proteomes" id="UP001174909"/>
    </source>
</evidence>
<keyword evidence="3" id="KW-1185">Reference proteome</keyword>
<proteinExistence type="predicted"/>
<reference evidence="2" key="1">
    <citation type="submission" date="2023-03" db="EMBL/GenBank/DDBJ databases">
        <authorList>
            <person name="Steffen K."/>
            <person name="Cardenas P."/>
        </authorList>
    </citation>
    <scope>NUCLEOTIDE SEQUENCE</scope>
</reference>
<comment type="caution">
    <text evidence="2">The sequence shown here is derived from an EMBL/GenBank/DDBJ whole genome shotgun (WGS) entry which is preliminary data.</text>
</comment>
<dbReference type="Proteomes" id="UP001174909">
    <property type="component" value="Unassembled WGS sequence"/>
</dbReference>
<name>A0AA35TGC3_GEOBA</name>
<evidence type="ECO:0000313" key="2">
    <source>
        <dbReference type="EMBL" id="CAI8046597.1"/>
    </source>
</evidence>
<feature type="region of interest" description="Disordered" evidence="1">
    <location>
        <begin position="1"/>
        <end position="28"/>
    </location>
</feature>
<sequence>MSSWGNNSLSHCLGSNWSTSGSTCENSTSYKERIRAEDKRREVGDGCQCGLWYS</sequence>
<dbReference type="AlphaFoldDB" id="A0AA35TGC3"/>
<organism evidence="2 3">
    <name type="scientific">Geodia barretti</name>
    <name type="common">Barrett's horny sponge</name>
    <dbReference type="NCBI Taxonomy" id="519541"/>
    <lineage>
        <taxon>Eukaryota</taxon>
        <taxon>Metazoa</taxon>
        <taxon>Porifera</taxon>
        <taxon>Demospongiae</taxon>
        <taxon>Heteroscleromorpha</taxon>
        <taxon>Tetractinellida</taxon>
        <taxon>Astrophorina</taxon>
        <taxon>Geodiidae</taxon>
        <taxon>Geodia</taxon>
    </lineage>
</organism>
<evidence type="ECO:0000256" key="1">
    <source>
        <dbReference type="SAM" id="MobiDB-lite"/>
    </source>
</evidence>
<protein>
    <submittedName>
        <fullName evidence="2">Uncharacterized protein</fullName>
    </submittedName>
</protein>
<accession>A0AA35TGC3</accession>